<dbReference type="Pfam" id="PF13609">
    <property type="entry name" value="Porin_4"/>
    <property type="match status" value="1"/>
</dbReference>
<feature type="chain" id="PRO_5019054835" evidence="1">
    <location>
        <begin position="26"/>
        <end position="364"/>
    </location>
</feature>
<reference evidence="3 4" key="1">
    <citation type="submission" date="2018-09" db="EMBL/GenBank/DDBJ databases">
        <authorList>
            <person name="Zhu H."/>
        </authorList>
    </citation>
    <scope>NUCLEOTIDE SEQUENCE [LARGE SCALE GENOMIC DNA]</scope>
    <source>
        <strain evidence="3 4">K1W22B-8</strain>
    </source>
</reference>
<comment type="caution">
    <text evidence="3">The sequence shown here is derived from an EMBL/GenBank/DDBJ whole genome shotgun (WGS) entry which is preliminary data.</text>
</comment>
<accession>A0A418WHW4</accession>
<proteinExistence type="predicted"/>
<dbReference type="Gene3D" id="2.40.160.10">
    <property type="entry name" value="Porin"/>
    <property type="match status" value="1"/>
</dbReference>
<dbReference type="InterPro" id="IPR033900">
    <property type="entry name" value="Gram_neg_porin_domain"/>
</dbReference>
<gene>
    <name evidence="3" type="ORF">D3874_23865</name>
</gene>
<evidence type="ECO:0000256" key="1">
    <source>
        <dbReference type="SAM" id="SignalP"/>
    </source>
</evidence>
<evidence type="ECO:0000313" key="4">
    <source>
        <dbReference type="Proteomes" id="UP000284605"/>
    </source>
</evidence>
<feature type="signal peptide" evidence="1">
    <location>
        <begin position="1"/>
        <end position="25"/>
    </location>
</feature>
<name>A0A418WHW4_9PROT</name>
<keyword evidence="1" id="KW-0732">Signal</keyword>
<dbReference type="InterPro" id="IPR023614">
    <property type="entry name" value="Porin_dom_sf"/>
</dbReference>
<organism evidence="3 4">
    <name type="scientific">Oleomonas cavernae</name>
    <dbReference type="NCBI Taxonomy" id="2320859"/>
    <lineage>
        <taxon>Bacteria</taxon>
        <taxon>Pseudomonadati</taxon>
        <taxon>Pseudomonadota</taxon>
        <taxon>Alphaproteobacteria</taxon>
        <taxon>Acetobacterales</taxon>
        <taxon>Acetobacteraceae</taxon>
        <taxon>Oleomonas</taxon>
    </lineage>
</organism>
<sequence>MMKKILLGTTALATAALLSAGAAQAAAEPVKLTVSGYFKGLIAAGDNGVTDARNVAVKSWDSEIRFEAKGVADNGLTYGARIELEGNTTGNQIDESYLFFQGGFGRLEVGYNDNVANQMHYQAPSPDALGLLGVNSPNYAWGGSTAQTYDFVDNDSAKLIYFTPRMGGFQLGVSYSPDISYNNNAGSVGADSDFNLDDDLAYGSNVAVGLNFNKEFSGVTLGLSATYSWYEAELAPEDLTYFGFGGNVGFGVGVGTLTVGGSYAQYDSDDTFLDTESFDAGVQYAQGPWTVGISYINEDYSTLFGTPTSDGSMWGVSAGGGYQVAPGLDVSLGYIHYDREAAVTTDTIDDTTSDVFILGTGLSF</sequence>
<dbReference type="Proteomes" id="UP000284605">
    <property type="component" value="Unassembled WGS sequence"/>
</dbReference>
<dbReference type="SUPFAM" id="SSF56935">
    <property type="entry name" value="Porins"/>
    <property type="match status" value="1"/>
</dbReference>
<dbReference type="EMBL" id="QYUK01000011">
    <property type="protein sequence ID" value="RJF89634.1"/>
    <property type="molecule type" value="Genomic_DNA"/>
</dbReference>
<dbReference type="AlphaFoldDB" id="A0A418WHW4"/>
<evidence type="ECO:0000313" key="3">
    <source>
        <dbReference type="EMBL" id="RJF89634.1"/>
    </source>
</evidence>
<feature type="domain" description="Porin" evidence="2">
    <location>
        <begin position="13"/>
        <end position="340"/>
    </location>
</feature>
<evidence type="ECO:0000259" key="2">
    <source>
        <dbReference type="Pfam" id="PF13609"/>
    </source>
</evidence>
<dbReference type="GO" id="GO:0016020">
    <property type="term" value="C:membrane"/>
    <property type="evidence" value="ECO:0007669"/>
    <property type="project" value="InterPro"/>
</dbReference>
<keyword evidence="4" id="KW-1185">Reference proteome</keyword>
<protein>
    <submittedName>
        <fullName evidence="3">Porin</fullName>
    </submittedName>
</protein>
<dbReference type="GO" id="GO:0015288">
    <property type="term" value="F:porin activity"/>
    <property type="evidence" value="ECO:0007669"/>
    <property type="project" value="InterPro"/>
</dbReference>